<accession>A0A371AYJ7</accession>
<sequence>MLRRFCMIKHESKKQKTIGLISIGQSKNSELIDEIEGVLDKSIKIKRIGILDSYNREEIIEKFRLDNPHRLLISTLDDGTEVVMNEEIVIDEVQRCINQIEDSVDLMLLLCTSEFPRLNANKPLIIPNEVLHEVVKNFAQESDKIGVVVPDHGQIEHCKKSWIKIGLNPIVKSIPPYSHKNKLMEVANAFKFENNLNLIVLDCMGYTAEMETLLREETGKTVILSRASIAYKVKELIYF</sequence>
<dbReference type="Proteomes" id="UP000255036">
    <property type="component" value="Unassembled WGS sequence"/>
</dbReference>
<dbReference type="EMBL" id="QRCT01000012">
    <property type="protein sequence ID" value="RDU24668.1"/>
    <property type="molecule type" value="Genomic_DNA"/>
</dbReference>
<dbReference type="InterPro" id="IPR010843">
    <property type="entry name" value="Uncharacterised_AroM"/>
</dbReference>
<gene>
    <name evidence="1" type="ORF">DWV06_04160</name>
</gene>
<organism evidence="1 2">
    <name type="scientific">Anaerosacchariphilus polymeriproducens</name>
    <dbReference type="NCBI Taxonomy" id="1812858"/>
    <lineage>
        <taxon>Bacteria</taxon>
        <taxon>Bacillati</taxon>
        <taxon>Bacillota</taxon>
        <taxon>Clostridia</taxon>
        <taxon>Lachnospirales</taxon>
        <taxon>Lachnospiraceae</taxon>
        <taxon>Anaerosacchariphilus</taxon>
    </lineage>
</organism>
<evidence type="ECO:0000313" key="2">
    <source>
        <dbReference type="Proteomes" id="UP000255036"/>
    </source>
</evidence>
<evidence type="ECO:0008006" key="3">
    <source>
        <dbReference type="Google" id="ProtNLM"/>
    </source>
</evidence>
<name>A0A371AYJ7_9FIRM</name>
<comment type="caution">
    <text evidence="1">The sequence shown here is derived from an EMBL/GenBank/DDBJ whole genome shotgun (WGS) entry which is preliminary data.</text>
</comment>
<keyword evidence="2" id="KW-1185">Reference proteome</keyword>
<proteinExistence type="predicted"/>
<evidence type="ECO:0000313" key="1">
    <source>
        <dbReference type="EMBL" id="RDU24668.1"/>
    </source>
</evidence>
<protein>
    <recommendedName>
        <fullName evidence="3">AroM family protein</fullName>
    </recommendedName>
</protein>
<reference evidence="1 2" key="1">
    <citation type="submission" date="2018-07" db="EMBL/GenBank/DDBJ databases">
        <title>Anaerosacharophilus polymeroproducens gen. nov. sp. nov., an anaerobic bacterium isolated from salt field.</title>
        <authorList>
            <person name="Kim W."/>
            <person name="Yang S.-H."/>
            <person name="Oh J."/>
            <person name="Lee J.-H."/>
            <person name="Kwon K.K."/>
        </authorList>
    </citation>
    <scope>NUCLEOTIDE SEQUENCE [LARGE SCALE GENOMIC DNA]</scope>
    <source>
        <strain evidence="1 2">MCWD5</strain>
    </source>
</reference>
<dbReference type="Pfam" id="PF07302">
    <property type="entry name" value="AroM"/>
    <property type="match status" value="1"/>
</dbReference>
<dbReference type="AlphaFoldDB" id="A0A371AYJ7"/>